<dbReference type="OrthoDB" id="1751726at2759"/>
<feature type="non-terminal residue" evidence="1">
    <location>
        <position position="1"/>
    </location>
</feature>
<proteinExistence type="predicted"/>
<reference evidence="1" key="1">
    <citation type="submission" date="2018-05" db="EMBL/GenBank/DDBJ databases">
        <title>Draft genome of Mucuna pruriens seed.</title>
        <authorList>
            <person name="Nnadi N.E."/>
            <person name="Vos R."/>
            <person name="Hasami M.H."/>
            <person name="Devisetty U.K."/>
            <person name="Aguiy J.C."/>
        </authorList>
    </citation>
    <scope>NUCLEOTIDE SEQUENCE [LARGE SCALE GENOMIC DNA]</scope>
    <source>
        <strain evidence="1">JCA_2017</strain>
    </source>
</reference>
<accession>A0A371ES93</accession>
<evidence type="ECO:0000313" key="2">
    <source>
        <dbReference type="Proteomes" id="UP000257109"/>
    </source>
</evidence>
<comment type="caution">
    <text evidence="1">The sequence shown here is derived from an EMBL/GenBank/DDBJ whole genome shotgun (WGS) entry which is preliminary data.</text>
</comment>
<organism evidence="1 2">
    <name type="scientific">Mucuna pruriens</name>
    <name type="common">Velvet bean</name>
    <name type="synonym">Dolichos pruriens</name>
    <dbReference type="NCBI Taxonomy" id="157652"/>
    <lineage>
        <taxon>Eukaryota</taxon>
        <taxon>Viridiplantae</taxon>
        <taxon>Streptophyta</taxon>
        <taxon>Embryophyta</taxon>
        <taxon>Tracheophyta</taxon>
        <taxon>Spermatophyta</taxon>
        <taxon>Magnoliopsida</taxon>
        <taxon>eudicotyledons</taxon>
        <taxon>Gunneridae</taxon>
        <taxon>Pentapetalae</taxon>
        <taxon>rosids</taxon>
        <taxon>fabids</taxon>
        <taxon>Fabales</taxon>
        <taxon>Fabaceae</taxon>
        <taxon>Papilionoideae</taxon>
        <taxon>50 kb inversion clade</taxon>
        <taxon>NPAAA clade</taxon>
        <taxon>indigoferoid/millettioid clade</taxon>
        <taxon>Phaseoleae</taxon>
        <taxon>Mucuna</taxon>
    </lineage>
</organism>
<dbReference type="EMBL" id="QJKJ01012332">
    <property type="protein sequence ID" value="RDX68918.1"/>
    <property type="molecule type" value="Genomic_DNA"/>
</dbReference>
<dbReference type="AlphaFoldDB" id="A0A371ES93"/>
<name>A0A371ES93_MUCPR</name>
<dbReference type="Proteomes" id="UP000257109">
    <property type="component" value="Unassembled WGS sequence"/>
</dbReference>
<protein>
    <submittedName>
        <fullName evidence="1">Uncharacterized protein</fullName>
    </submittedName>
</protein>
<evidence type="ECO:0000313" key="1">
    <source>
        <dbReference type="EMBL" id="RDX68918.1"/>
    </source>
</evidence>
<keyword evidence="2" id="KW-1185">Reference proteome</keyword>
<gene>
    <name evidence="1" type="ORF">CR513_52038</name>
</gene>
<sequence length="60" mass="6657">MLLAQLDEVPHELTLGFFMNGLNGVIRGKVRTHNSQSDKVVSIPGGIDRPNFELAYEDLC</sequence>